<comment type="caution">
    <text evidence="2">The sequence shown here is derived from an EMBL/GenBank/DDBJ whole genome shotgun (WGS) entry which is preliminary data.</text>
</comment>
<dbReference type="OrthoDB" id="10628180at2759"/>
<dbReference type="AlphaFoldDB" id="A0A3L6SRD5"/>
<protein>
    <submittedName>
        <fullName evidence="2">Uncharacterized protein</fullName>
    </submittedName>
</protein>
<proteinExistence type="predicted"/>
<keyword evidence="3" id="KW-1185">Reference proteome</keyword>
<gene>
    <name evidence="2" type="ORF">C2845_PM07G12960</name>
</gene>
<name>A0A3L6SRD5_PANMI</name>
<reference evidence="3" key="1">
    <citation type="journal article" date="2019" name="Nat. Commun.">
        <title>The genome of broomcorn millet.</title>
        <authorList>
            <person name="Zou C."/>
            <person name="Miki D."/>
            <person name="Li D."/>
            <person name="Tang Q."/>
            <person name="Xiao L."/>
            <person name="Rajput S."/>
            <person name="Deng P."/>
            <person name="Jia W."/>
            <person name="Huang R."/>
            <person name="Zhang M."/>
            <person name="Sun Y."/>
            <person name="Hu J."/>
            <person name="Fu X."/>
            <person name="Schnable P.S."/>
            <person name="Li F."/>
            <person name="Zhang H."/>
            <person name="Feng B."/>
            <person name="Zhu X."/>
            <person name="Liu R."/>
            <person name="Schnable J.C."/>
            <person name="Zhu J.-K."/>
            <person name="Zhang H."/>
        </authorList>
    </citation>
    <scope>NUCLEOTIDE SEQUENCE [LARGE SCALE GENOMIC DNA]</scope>
</reference>
<accession>A0A3L6SRD5</accession>
<evidence type="ECO:0000313" key="3">
    <source>
        <dbReference type="Proteomes" id="UP000275267"/>
    </source>
</evidence>
<feature type="compositionally biased region" description="Low complexity" evidence="1">
    <location>
        <begin position="142"/>
        <end position="161"/>
    </location>
</feature>
<dbReference type="EMBL" id="PQIB02000004">
    <property type="protein sequence ID" value="RLN25168.1"/>
    <property type="molecule type" value="Genomic_DNA"/>
</dbReference>
<evidence type="ECO:0000313" key="2">
    <source>
        <dbReference type="EMBL" id="RLN25168.1"/>
    </source>
</evidence>
<feature type="compositionally biased region" description="Low complexity" evidence="1">
    <location>
        <begin position="225"/>
        <end position="237"/>
    </location>
</feature>
<sequence length="268" mass="27627">MDGTHHPVHQVAVHITRNSKFKNVAVAAMGKGTGKPQVQSGVPIFVPREERNARPRNSPSRPEAMGSPAAVAVAAPGKEAWVPRIGDSPDPSGRRIFVPHPRQQQHDTRPAGIDPVSPREASPSGPAFEDPPAYLGGPDQRPTPATPATSAAGGSSNGTTTDSEEEDQLPVAAAKGEGEANATAGRSPPAAARATGDAASNGSDAPAALENLPSVAARQSIPNTPAMDARPSPAAARPKPRTSVASDNDQRKETTFCERLLSCFGLCS</sequence>
<dbReference type="Proteomes" id="UP000275267">
    <property type="component" value="Unassembled WGS sequence"/>
</dbReference>
<organism evidence="2 3">
    <name type="scientific">Panicum miliaceum</name>
    <name type="common">Proso millet</name>
    <name type="synonym">Broomcorn millet</name>
    <dbReference type="NCBI Taxonomy" id="4540"/>
    <lineage>
        <taxon>Eukaryota</taxon>
        <taxon>Viridiplantae</taxon>
        <taxon>Streptophyta</taxon>
        <taxon>Embryophyta</taxon>
        <taxon>Tracheophyta</taxon>
        <taxon>Spermatophyta</taxon>
        <taxon>Magnoliopsida</taxon>
        <taxon>Liliopsida</taxon>
        <taxon>Poales</taxon>
        <taxon>Poaceae</taxon>
        <taxon>PACMAD clade</taxon>
        <taxon>Panicoideae</taxon>
        <taxon>Panicodae</taxon>
        <taxon>Paniceae</taxon>
        <taxon>Panicinae</taxon>
        <taxon>Panicum</taxon>
        <taxon>Panicum sect. Panicum</taxon>
    </lineage>
</organism>
<feature type="region of interest" description="Disordered" evidence="1">
    <location>
        <begin position="45"/>
        <end position="252"/>
    </location>
</feature>
<evidence type="ECO:0000256" key="1">
    <source>
        <dbReference type="SAM" id="MobiDB-lite"/>
    </source>
</evidence>
<feature type="compositionally biased region" description="Low complexity" evidence="1">
    <location>
        <begin position="190"/>
        <end position="199"/>
    </location>
</feature>
<feature type="compositionally biased region" description="Low complexity" evidence="1">
    <location>
        <begin position="55"/>
        <end position="76"/>
    </location>
</feature>